<protein>
    <submittedName>
        <fullName evidence="6">Cytochrome c maturation protein CcmE</fullName>
    </submittedName>
</protein>
<gene>
    <name evidence="6" type="ORF">NBU54_00980</name>
</gene>
<keyword evidence="5" id="KW-1133">Transmembrane helix</keyword>
<evidence type="ECO:0000256" key="1">
    <source>
        <dbReference type="ARBA" id="ARBA00004370"/>
    </source>
</evidence>
<keyword evidence="2" id="KW-0349">Heme</keyword>
<sequence>MGNKKIAIGICFIVLAIGMLLFTSMPSASVVEVKLKDLTKREQYENEYVLTQGMLKQSSVQWDAKRTQLSFELYDEKETIQVRYTGAKPDNFSDGVIVIIEGKWRNNIFYAEKVQTKCPSKYEGEDMKNYDKEMHKKLLD</sequence>
<dbReference type="Pfam" id="PF03100">
    <property type="entry name" value="CcmE"/>
    <property type="match status" value="1"/>
</dbReference>
<dbReference type="GO" id="GO:0017004">
    <property type="term" value="P:cytochrome complex assembly"/>
    <property type="evidence" value="ECO:0007669"/>
    <property type="project" value="UniProtKB-KW"/>
</dbReference>
<dbReference type="AlphaFoldDB" id="A0AAW7TDI1"/>
<dbReference type="SUPFAM" id="SSF82093">
    <property type="entry name" value="Heme chaperone CcmE"/>
    <property type="match status" value="1"/>
</dbReference>
<dbReference type="InterPro" id="IPR012340">
    <property type="entry name" value="NA-bd_OB-fold"/>
</dbReference>
<dbReference type="InterPro" id="IPR004329">
    <property type="entry name" value="CcmE"/>
</dbReference>
<dbReference type="Proteomes" id="UP001176117">
    <property type="component" value="Unassembled WGS sequence"/>
</dbReference>
<keyword evidence="2" id="KW-0408">Iron</keyword>
<feature type="transmembrane region" description="Helical" evidence="5">
    <location>
        <begin position="6"/>
        <end position="31"/>
    </location>
</feature>
<organism evidence="6 7">
    <name type="scientific">Anoxybacillus gonensis</name>
    <dbReference type="NCBI Taxonomy" id="198467"/>
    <lineage>
        <taxon>Bacteria</taxon>
        <taxon>Bacillati</taxon>
        <taxon>Bacillota</taxon>
        <taxon>Bacilli</taxon>
        <taxon>Bacillales</taxon>
        <taxon>Anoxybacillaceae</taxon>
        <taxon>Anoxybacillus</taxon>
    </lineage>
</organism>
<keyword evidence="4 5" id="KW-0472">Membrane</keyword>
<accession>A0AAW7TDI1</accession>
<evidence type="ECO:0000256" key="3">
    <source>
        <dbReference type="ARBA" id="ARBA00022748"/>
    </source>
</evidence>
<dbReference type="InterPro" id="IPR036127">
    <property type="entry name" value="CcmE-like_sf"/>
</dbReference>
<comment type="caution">
    <text evidence="6">The sequence shown here is derived from an EMBL/GenBank/DDBJ whole genome shotgun (WGS) entry which is preliminary data.</text>
</comment>
<comment type="subcellular location">
    <subcellularLocation>
        <location evidence="1">Membrane</location>
    </subcellularLocation>
</comment>
<dbReference type="GO" id="GO:0017003">
    <property type="term" value="P:protein-heme linkage"/>
    <property type="evidence" value="ECO:0007669"/>
    <property type="project" value="InterPro"/>
</dbReference>
<dbReference type="RefSeq" id="WP_019418684.1">
    <property type="nucleotide sequence ID" value="NZ_CP012152.1"/>
</dbReference>
<evidence type="ECO:0000313" key="6">
    <source>
        <dbReference type="EMBL" id="MDO0876247.1"/>
    </source>
</evidence>
<dbReference type="EMBL" id="JAMOGB010000001">
    <property type="protein sequence ID" value="MDO0876247.1"/>
    <property type="molecule type" value="Genomic_DNA"/>
</dbReference>
<keyword evidence="7" id="KW-1185">Reference proteome</keyword>
<dbReference type="GO" id="GO:0005886">
    <property type="term" value="C:plasma membrane"/>
    <property type="evidence" value="ECO:0007669"/>
    <property type="project" value="InterPro"/>
</dbReference>
<dbReference type="GO" id="GO:0020037">
    <property type="term" value="F:heme binding"/>
    <property type="evidence" value="ECO:0007669"/>
    <property type="project" value="InterPro"/>
</dbReference>
<dbReference type="Gene3D" id="2.40.50.140">
    <property type="entry name" value="Nucleic acid-binding proteins"/>
    <property type="match status" value="1"/>
</dbReference>
<keyword evidence="2" id="KW-0479">Metal-binding</keyword>
<evidence type="ECO:0000256" key="5">
    <source>
        <dbReference type="SAM" id="Phobius"/>
    </source>
</evidence>
<evidence type="ECO:0000256" key="2">
    <source>
        <dbReference type="ARBA" id="ARBA00022617"/>
    </source>
</evidence>
<proteinExistence type="predicted"/>
<name>A0AAW7TDI1_9BACL</name>
<evidence type="ECO:0000313" key="7">
    <source>
        <dbReference type="Proteomes" id="UP001176117"/>
    </source>
</evidence>
<dbReference type="KEGG" id="agn:AFK25_09620"/>
<reference evidence="6" key="1">
    <citation type="submission" date="2022-05" db="EMBL/GenBank/DDBJ databases">
        <title>Genome-based reclassification of Anoxybacillus salavatliensis Cihan et al. as a later heterotypic synonym of Anoxybacillus gonensis Belduz et al. 2003.</title>
        <authorList>
            <person name="Inan Bektas K."/>
            <person name="Guler H.I."/>
            <person name="Belduz A.O."/>
            <person name="Canakci S."/>
        </authorList>
    </citation>
    <scope>NUCLEOTIDE SEQUENCE</scope>
    <source>
        <strain evidence="6">NCIMB 13933</strain>
    </source>
</reference>
<keyword evidence="3" id="KW-0201">Cytochrome c-type biogenesis</keyword>
<evidence type="ECO:0000256" key="4">
    <source>
        <dbReference type="ARBA" id="ARBA00023136"/>
    </source>
</evidence>
<keyword evidence="5" id="KW-0812">Transmembrane</keyword>